<dbReference type="Pfam" id="PF13231">
    <property type="entry name" value="PMT_2"/>
    <property type="match status" value="1"/>
</dbReference>
<keyword evidence="4" id="KW-1133">Transmembrane helix</keyword>
<evidence type="ECO:0000259" key="5">
    <source>
        <dbReference type="Pfam" id="PF13231"/>
    </source>
</evidence>
<dbReference type="Gene3D" id="1.25.40.10">
    <property type="entry name" value="Tetratricopeptide repeat domain"/>
    <property type="match status" value="1"/>
</dbReference>
<sequence length="581" mass="67201">MFKKNIIPIIFLIIVGFSIYAPNLNNRLFWDDDNWIVNNPFVHSWSWNNIKFLFSNDSLSGIGLHSNYFRPFLFLTFTADYSVSGTKPLIYHLVSNIIHIFNAVLIFLIIGKFIGKKQIALTASLLFLIHPLQTEAIAYVSGRGDPLSVFFMLLALWIFSAFRDKNLFLGYLLSSVSLIFGILSRETAFLFPLYFIIFSTVFLQKDKFLPALKKSVIAAWPFLALSFVYGILRLTVWNFQNTLNFYQQSNFYTEHLSYRIYTFFHALVVYIKLIFVPLGLHMERDIVVNTAIWQWPVWLGIAITGFIVYVGFWFYKREQITNFRIWFFAWGVFFVNLGPTSGIFPINALIYEHWLYFSLFGFFVLAAFYIDKLIERLAVHSKILIAVFGLLFVGYLVFLSVQSVRRNIIWGKTEEFYGNILQYEPKNVRALNNLAMYYSERGKNKEAEDLYWRAVDANNNVPAPYYNLGNILRDRGDIAGALELYKKAIEHDSSFVFGYMNIAAIYAGQGNLTGAIEMLEKVKELKPYDASVYYNLSLLYLAQKNNDLAIKNLVAADKLAERDSEVKAAVDVLMNQLNKKK</sequence>
<keyword evidence="4" id="KW-0812">Transmembrane</keyword>
<dbReference type="PROSITE" id="PS50005">
    <property type="entry name" value="TPR"/>
    <property type="match status" value="2"/>
</dbReference>
<dbReference type="SUPFAM" id="SSF48452">
    <property type="entry name" value="TPR-like"/>
    <property type="match status" value="1"/>
</dbReference>
<dbReference type="InterPro" id="IPR019734">
    <property type="entry name" value="TPR_rpt"/>
</dbReference>
<dbReference type="PANTHER" id="PTHR44227">
    <property type="match status" value="1"/>
</dbReference>
<protein>
    <submittedName>
        <fullName evidence="6">TPR domain protein</fullName>
    </submittedName>
</protein>
<organism evidence="6 7">
    <name type="scientific">Candidatus Jorgensenbacteria bacterium GW2011_GWF2_41_8</name>
    <dbReference type="NCBI Taxonomy" id="1618667"/>
    <lineage>
        <taxon>Bacteria</taxon>
        <taxon>Candidatus Joergenseniibacteriota</taxon>
    </lineage>
</organism>
<evidence type="ECO:0000256" key="3">
    <source>
        <dbReference type="PROSITE-ProRule" id="PRU00339"/>
    </source>
</evidence>
<feature type="transmembrane region" description="Helical" evidence="4">
    <location>
        <begin position="89"/>
        <end position="110"/>
    </location>
</feature>
<evidence type="ECO:0000256" key="2">
    <source>
        <dbReference type="ARBA" id="ARBA00022803"/>
    </source>
</evidence>
<dbReference type="InterPro" id="IPR038731">
    <property type="entry name" value="RgtA/B/C-like"/>
</dbReference>
<evidence type="ECO:0000313" key="7">
    <source>
        <dbReference type="Proteomes" id="UP000033856"/>
    </source>
</evidence>
<feature type="transmembrane region" description="Helical" evidence="4">
    <location>
        <begin position="7"/>
        <end position="24"/>
    </location>
</feature>
<name>A0A0G0XLN3_9BACT</name>
<keyword evidence="4" id="KW-0472">Membrane</keyword>
<feature type="transmembrane region" description="Helical" evidence="4">
    <location>
        <begin position="119"/>
        <end position="140"/>
    </location>
</feature>
<dbReference type="Pfam" id="PF13181">
    <property type="entry name" value="TPR_8"/>
    <property type="match status" value="1"/>
</dbReference>
<dbReference type="SMART" id="SM00671">
    <property type="entry name" value="SEL1"/>
    <property type="match status" value="2"/>
</dbReference>
<dbReference type="SMART" id="SM00028">
    <property type="entry name" value="TPR"/>
    <property type="match status" value="4"/>
</dbReference>
<feature type="repeat" description="TPR" evidence="3">
    <location>
        <begin position="496"/>
        <end position="529"/>
    </location>
</feature>
<proteinExistence type="predicted"/>
<dbReference type="EMBL" id="LCCD01000001">
    <property type="protein sequence ID" value="KKS25805.1"/>
    <property type="molecule type" value="Genomic_DNA"/>
</dbReference>
<dbReference type="PANTHER" id="PTHR44227:SF3">
    <property type="entry name" value="PROTEIN O-MANNOSYL-TRANSFERASE TMTC4"/>
    <property type="match status" value="1"/>
</dbReference>
<evidence type="ECO:0000313" key="6">
    <source>
        <dbReference type="EMBL" id="KKS25805.1"/>
    </source>
</evidence>
<keyword evidence="1" id="KW-0677">Repeat</keyword>
<dbReference type="InterPro" id="IPR006597">
    <property type="entry name" value="Sel1-like"/>
</dbReference>
<dbReference type="Pfam" id="PF13374">
    <property type="entry name" value="TPR_10"/>
    <property type="match status" value="1"/>
</dbReference>
<feature type="transmembrane region" description="Helical" evidence="4">
    <location>
        <begin position="292"/>
        <end position="315"/>
    </location>
</feature>
<feature type="transmembrane region" description="Helical" evidence="4">
    <location>
        <begin position="217"/>
        <end position="239"/>
    </location>
</feature>
<feature type="transmembrane region" description="Helical" evidence="4">
    <location>
        <begin position="146"/>
        <end position="162"/>
    </location>
</feature>
<feature type="domain" description="Glycosyltransferase RgtA/B/C/D-like" evidence="5">
    <location>
        <begin position="90"/>
        <end position="205"/>
    </location>
</feature>
<accession>A0A0G0XLN3</accession>
<reference evidence="6 7" key="1">
    <citation type="journal article" date="2015" name="Nature">
        <title>rRNA introns, odd ribosomes, and small enigmatic genomes across a large radiation of phyla.</title>
        <authorList>
            <person name="Brown C.T."/>
            <person name="Hug L.A."/>
            <person name="Thomas B.C."/>
            <person name="Sharon I."/>
            <person name="Castelle C.J."/>
            <person name="Singh A."/>
            <person name="Wilkins M.J."/>
            <person name="Williams K.H."/>
            <person name="Banfield J.F."/>
        </authorList>
    </citation>
    <scope>NUCLEOTIDE SEQUENCE [LARGE SCALE GENOMIC DNA]</scope>
</reference>
<feature type="transmembrane region" description="Helical" evidence="4">
    <location>
        <begin position="169"/>
        <end position="197"/>
    </location>
</feature>
<gene>
    <name evidence="6" type="ORF">UU83_C0001G0021</name>
</gene>
<feature type="repeat" description="TPR" evidence="3">
    <location>
        <begin position="462"/>
        <end position="495"/>
    </location>
</feature>
<feature type="transmembrane region" description="Helical" evidence="4">
    <location>
        <begin position="260"/>
        <end position="280"/>
    </location>
</feature>
<feature type="transmembrane region" description="Helical" evidence="4">
    <location>
        <begin position="383"/>
        <end position="401"/>
    </location>
</feature>
<dbReference type="InterPro" id="IPR011990">
    <property type="entry name" value="TPR-like_helical_dom_sf"/>
</dbReference>
<evidence type="ECO:0000256" key="1">
    <source>
        <dbReference type="ARBA" id="ARBA00022737"/>
    </source>
</evidence>
<dbReference type="Proteomes" id="UP000033856">
    <property type="component" value="Unassembled WGS sequence"/>
</dbReference>
<evidence type="ECO:0000256" key="4">
    <source>
        <dbReference type="SAM" id="Phobius"/>
    </source>
</evidence>
<dbReference type="AlphaFoldDB" id="A0A0G0XLN3"/>
<comment type="caution">
    <text evidence="6">The sequence shown here is derived from an EMBL/GenBank/DDBJ whole genome shotgun (WGS) entry which is preliminary data.</text>
</comment>
<dbReference type="Pfam" id="PF13414">
    <property type="entry name" value="TPR_11"/>
    <property type="match status" value="1"/>
</dbReference>
<keyword evidence="2 3" id="KW-0802">TPR repeat</keyword>
<dbReference type="InterPro" id="IPR052346">
    <property type="entry name" value="O-mannosyl-transferase_TMTC"/>
</dbReference>
<feature type="transmembrane region" description="Helical" evidence="4">
    <location>
        <begin position="327"/>
        <end position="348"/>
    </location>
</feature>
<feature type="transmembrane region" description="Helical" evidence="4">
    <location>
        <begin position="354"/>
        <end position="371"/>
    </location>
</feature>